<dbReference type="Gene3D" id="1.20.1720.10">
    <property type="entry name" value="Multidrug resistance protein D"/>
    <property type="match status" value="1"/>
</dbReference>
<evidence type="ECO:0000256" key="5">
    <source>
        <dbReference type="SAM" id="MobiDB-lite"/>
    </source>
</evidence>
<evidence type="ECO:0000256" key="4">
    <source>
        <dbReference type="ARBA" id="ARBA00023136"/>
    </source>
</evidence>
<feature type="region of interest" description="Disordered" evidence="5">
    <location>
        <begin position="1"/>
        <end position="44"/>
    </location>
</feature>
<protein>
    <submittedName>
        <fullName evidence="8">MFS transporter</fullName>
    </submittedName>
</protein>
<dbReference type="EMBL" id="JANFNH010000011">
    <property type="protein sequence ID" value="MCQ4043038.1"/>
    <property type="molecule type" value="Genomic_DNA"/>
</dbReference>
<feature type="transmembrane region" description="Helical" evidence="6">
    <location>
        <begin position="313"/>
        <end position="333"/>
    </location>
</feature>
<dbReference type="Gene3D" id="1.20.1250.20">
    <property type="entry name" value="MFS general substrate transporter like domains"/>
    <property type="match status" value="1"/>
</dbReference>
<organism evidence="8 9">
    <name type="scientific">Streptantibioticus rubrisoli</name>
    <dbReference type="NCBI Taxonomy" id="1387313"/>
    <lineage>
        <taxon>Bacteria</taxon>
        <taxon>Bacillati</taxon>
        <taxon>Actinomycetota</taxon>
        <taxon>Actinomycetes</taxon>
        <taxon>Kitasatosporales</taxon>
        <taxon>Streptomycetaceae</taxon>
        <taxon>Streptantibioticus</taxon>
    </lineage>
</organism>
<feature type="transmembrane region" description="Helical" evidence="6">
    <location>
        <begin position="182"/>
        <end position="202"/>
    </location>
</feature>
<feature type="transmembrane region" description="Helical" evidence="6">
    <location>
        <begin position="516"/>
        <end position="534"/>
    </location>
</feature>
<dbReference type="InterPro" id="IPR020846">
    <property type="entry name" value="MFS_dom"/>
</dbReference>
<feature type="transmembrane region" description="Helical" evidence="6">
    <location>
        <begin position="90"/>
        <end position="108"/>
    </location>
</feature>
<dbReference type="PANTHER" id="PTHR23501">
    <property type="entry name" value="MAJOR FACILITATOR SUPERFAMILY"/>
    <property type="match status" value="1"/>
</dbReference>
<keyword evidence="3 6" id="KW-1133">Transmembrane helix</keyword>
<dbReference type="Pfam" id="PF07690">
    <property type="entry name" value="MFS_1"/>
    <property type="match status" value="1"/>
</dbReference>
<feature type="transmembrane region" description="Helical" evidence="6">
    <location>
        <begin position="345"/>
        <end position="365"/>
    </location>
</feature>
<dbReference type="InterPro" id="IPR036259">
    <property type="entry name" value="MFS_trans_sf"/>
</dbReference>
<reference evidence="8 9" key="1">
    <citation type="submission" date="2022-06" db="EMBL/GenBank/DDBJ databases">
        <title>Draft genome sequence of type strain Streptomyces rubrisoli DSM 42083.</title>
        <authorList>
            <person name="Duangmal K."/>
            <person name="Klaysubun C."/>
        </authorList>
    </citation>
    <scope>NUCLEOTIDE SEQUENCE [LARGE SCALE GENOMIC DNA]</scope>
    <source>
        <strain evidence="8 9">DSM 42083</strain>
    </source>
</reference>
<keyword evidence="2 6" id="KW-0812">Transmembrane</keyword>
<dbReference type="CDD" id="cd17502">
    <property type="entry name" value="MFS_Azr1_MDR_like"/>
    <property type="match status" value="1"/>
</dbReference>
<dbReference type="InterPro" id="IPR008969">
    <property type="entry name" value="CarboxyPept-like_regulatory"/>
</dbReference>
<comment type="caution">
    <text evidence="8">The sequence shown here is derived from an EMBL/GenBank/DDBJ whole genome shotgun (WGS) entry which is preliminary data.</text>
</comment>
<dbReference type="PROSITE" id="PS50850">
    <property type="entry name" value="MFS"/>
    <property type="match status" value="1"/>
</dbReference>
<evidence type="ECO:0000256" key="1">
    <source>
        <dbReference type="ARBA" id="ARBA00004651"/>
    </source>
</evidence>
<evidence type="ECO:0000259" key="7">
    <source>
        <dbReference type="PROSITE" id="PS50850"/>
    </source>
</evidence>
<feature type="transmembrane region" description="Helical" evidence="6">
    <location>
        <begin position="208"/>
        <end position="228"/>
    </location>
</feature>
<dbReference type="PRINTS" id="PR01036">
    <property type="entry name" value="TCRTETB"/>
</dbReference>
<gene>
    <name evidence="8" type="ORF">NON19_13595</name>
</gene>
<feature type="transmembrane region" description="Helical" evidence="6">
    <location>
        <begin position="273"/>
        <end position="292"/>
    </location>
</feature>
<dbReference type="RefSeq" id="WP_255927773.1">
    <property type="nucleotide sequence ID" value="NZ_JANFNH010000011.1"/>
</dbReference>
<feature type="transmembrane region" description="Helical" evidence="6">
    <location>
        <begin position="402"/>
        <end position="427"/>
    </location>
</feature>
<proteinExistence type="predicted"/>
<keyword evidence="9" id="KW-1185">Reference proteome</keyword>
<evidence type="ECO:0000256" key="6">
    <source>
        <dbReference type="SAM" id="Phobius"/>
    </source>
</evidence>
<evidence type="ECO:0000256" key="3">
    <source>
        <dbReference type="ARBA" id="ARBA00022989"/>
    </source>
</evidence>
<dbReference type="Gene3D" id="2.60.40.1120">
    <property type="entry name" value="Carboxypeptidase-like, regulatory domain"/>
    <property type="match status" value="1"/>
</dbReference>
<dbReference type="SUPFAM" id="SSF49464">
    <property type="entry name" value="Carboxypeptidase regulatory domain-like"/>
    <property type="match status" value="2"/>
</dbReference>
<feature type="transmembrane region" description="Helical" evidence="6">
    <location>
        <begin position="240"/>
        <end position="261"/>
    </location>
</feature>
<comment type="subcellular location">
    <subcellularLocation>
        <location evidence="1">Cell membrane</location>
        <topology evidence="1">Multi-pass membrane protein</topology>
    </subcellularLocation>
</comment>
<dbReference type="Gene3D" id="2.60.40.10">
    <property type="entry name" value="Immunoglobulins"/>
    <property type="match status" value="1"/>
</dbReference>
<dbReference type="SUPFAM" id="SSF103473">
    <property type="entry name" value="MFS general substrate transporter"/>
    <property type="match status" value="1"/>
</dbReference>
<dbReference type="Proteomes" id="UP001206206">
    <property type="component" value="Unassembled WGS sequence"/>
</dbReference>
<evidence type="ECO:0000313" key="9">
    <source>
        <dbReference type="Proteomes" id="UP001206206"/>
    </source>
</evidence>
<dbReference type="InterPro" id="IPR011701">
    <property type="entry name" value="MFS"/>
</dbReference>
<dbReference type="InterPro" id="IPR013783">
    <property type="entry name" value="Ig-like_fold"/>
</dbReference>
<feature type="transmembrane region" description="Helical" evidence="6">
    <location>
        <begin position="56"/>
        <end position="78"/>
    </location>
</feature>
<sequence length="858" mass="88431">MASTTPAGVREADPKRGAHRAHGSHGTHGNHGNHGNHGKGRDHTAPMTHRQIMEALSGLMLGLFVAILSSTIVSTALPTILADIGGGQEAYTWIVTAALLAVTATTPLWGKMSDLVSKKLLVQLALVLYIVASVVAGFSQNAGTLIACRVVQGIGAGGLSALSQVIMAAMISPRERGRYSGYLGATFAVATVGGPLIGGVITDTSWLGWRWCFYVVVPFALIALVVLQKTIHLPVVKRQVKVDWLGAFFVTAAVCLLMVWVTLAGDKYPWLSWQTYVMVPGSVVLGLVFLLVESRAGEPIIPLRLFRNGTITLTSLSSVFVGVAMFAGTVFLSQYFQLARGRTPAMSGVLTIPLVLGLFLASMASGQIITRTGRWKAFLVSGGVFLTAGAGLLSLMRYDTPYWQVAVYMALLGLGIGLMMQNLVLAVQNQVAPEDLGSASSLVTFFRSLGGAVGVAALGAALSNRITHYAAEGFAALGVPMPASQGGEANIPDLKKLPPVIRTIVESSYGHGIADVFLYAAPFAFVAFLLVLFIKEVPLRTASGLQQTAGVPAHDRAAADAPVTIPAPAPESELAAVAAAADAQPVTVYASAGSGPSGEEVPMNGITIHGCVRNSEGVGVGSAHLTLISLQGRQLGRAQAGTDGGYWLAAPGAGSYVLIAAADGHQPQAATVVVGDAPLSHDIVLAGTSGLAGVVRGAAEGSPVDGAMVVVTDVRGEVLATAKTAESGAFTFEELPAGVFTLAVSAAGYRPAAQPVEVGAQGVTRVEVQLASGAHLQGRVRVGADQRPLADARVTLIDAAGNVAGTATTGDDGSYAFTDLDAGDYTLIASGYPPVARTLMVDGRGEDAFDVELGHPAE</sequence>
<keyword evidence="4 6" id="KW-0472">Membrane</keyword>
<feature type="transmembrane region" description="Helical" evidence="6">
    <location>
        <begin position="120"/>
        <end position="138"/>
    </location>
</feature>
<accession>A0ABT1PEY4</accession>
<feature type="transmembrane region" description="Helical" evidence="6">
    <location>
        <begin position="150"/>
        <end position="170"/>
    </location>
</feature>
<feature type="transmembrane region" description="Helical" evidence="6">
    <location>
        <begin position="377"/>
        <end position="396"/>
    </location>
</feature>
<feature type="transmembrane region" description="Helical" evidence="6">
    <location>
        <begin position="439"/>
        <end position="462"/>
    </location>
</feature>
<dbReference type="PANTHER" id="PTHR23501:SF197">
    <property type="entry name" value="COMD"/>
    <property type="match status" value="1"/>
</dbReference>
<feature type="domain" description="Major facilitator superfamily (MFS) profile" evidence="7">
    <location>
        <begin position="55"/>
        <end position="539"/>
    </location>
</feature>
<dbReference type="Pfam" id="PF13620">
    <property type="entry name" value="CarboxypepD_reg"/>
    <property type="match status" value="3"/>
</dbReference>
<evidence type="ECO:0000313" key="8">
    <source>
        <dbReference type="EMBL" id="MCQ4043038.1"/>
    </source>
</evidence>
<name>A0ABT1PEY4_9ACTN</name>
<evidence type="ECO:0000256" key="2">
    <source>
        <dbReference type="ARBA" id="ARBA00022692"/>
    </source>
</evidence>
<dbReference type="SUPFAM" id="SSF49478">
    <property type="entry name" value="Cna protein B-type domain"/>
    <property type="match status" value="1"/>
</dbReference>